<evidence type="ECO:0000256" key="5">
    <source>
        <dbReference type="ARBA" id="ARBA00022692"/>
    </source>
</evidence>
<dbReference type="GO" id="GO:0016763">
    <property type="term" value="F:pentosyltransferase activity"/>
    <property type="evidence" value="ECO:0007669"/>
    <property type="project" value="TreeGrafter"/>
</dbReference>
<evidence type="ECO:0000256" key="8">
    <source>
        <dbReference type="SAM" id="MobiDB-lite"/>
    </source>
</evidence>
<dbReference type="GO" id="GO:0009103">
    <property type="term" value="P:lipopolysaccharide biosynthetic process"/>
    <property type="evidence" value="ECO:0007669"/>
    <property type="project" value="UniProtKB-ARBA"/>
</dbReference>
<keyword evidence="4" id="KW-0808">Transferase</keyword>
<evidence type="ECO:0000256" key="7">
    <source>
        <dbReference type="ARBA" id="ARBA00023136"/>
    </source>
</evidence>
<sequence length="576" mass="60986">MIRPGACRAVASGSAPGRADPVGGRGRTRLRRLLPGRQAARWAPRPRGRPGRGGTLLVPSRAGTNPGRIARSKRREGGPGMDHSGSRRLRRRMGPPLLIAAVMAVGAAGNTGFDEPPRFDGAGYAMLARSLLDGRGYRSIDQPDAPPHVHFPPGYPAVLAAAWAVVGRSAAAAHALSIACTTGAAVAAWRWFRGLFPARVATLLGLALAMNWTWHRVGGEIQSEPLYMLCQQLALLAALAASGKGGASRGARLGAWLGAMMLTRLIGAAVAVAVGLELMIRRRWGALAASVAVASVVFSPWAWRLATGQGRTHLSYFPEGSLPSVIAGNAWFYVLRVPDALTGPFVEVGTVFSPRAYPVAAIVAVAASLIVARGLFLSLRAPRRRAAGLVVVCNLALLLSWPYTEAGRFLVPLVPALLVVAAEGGADLARLLGRRRPLSWVSALLLAAAMPYSVYAVVTDRAGAERRLQQPVDAALDWIARSGDLPGPIMTAYPAEAFWFTDRPGVVPPAGGPDAIAREIDRLGVAYLVLAEGRFARAESDPLSRFVAERPDRVRLAWQSVSGSVAVFEVVDHPTR</sequence>
<feature type="transmembrane region" description="Helical" evidence="9">
    <location>
        <begin position="386"/>
        <end position="403"/>
    </location>
</feature>
<accession>A0A432MGG8</accession>
<dbReference type="Pfam" id="PF13231">
    <property type="entry name" value="PMT_2"/>
    <property type="match status" value="1"/>
</dbReference>
<keyword evidence="12" id="KW-1185">Reference proteome</keyword>
<feature type="region of interest" description="Disordered" evidence="8">
    <location>
        <begin position="1"/>
        <end position="27"/>
    </location>
</feature>
<dbReference type="PANTHER" id="PTHR33908:SF11">
    <property type="entry name" value="MEMBRANE PROTEIN"/>
    <property type="match status" value="1"/>
</dbReference>
<dbReference type="Proteomes" id="UP000280296">
    <property type="component" value="Unassembled WGS sequence"/>
</dbReference>
<dbReference type="InterPro" id="IPR050297">
    <property type="entry name" value="LipidA_mod_glycosyltrf_83"/>
</dbReference>
<feature type="transmembrane region" description="Helical" evidence="9">
    <location>
        <begin position="438"/>
        <end position="458"/>
    </location>
</feature>
<feature type="transmembrane region" description="Helical" evidence="9">
    <location>
        <begin position="171"/>
        <end position="189"/>
    </location>
</feature>
<evidence type="ECO:0000256" key="3">
    <source>
        <dbReference type="ARBA" id="ARBA00022676"/>
    </source>
</evidence>
<evidence type="ECO:0000256" key="6">
    <source>
        <dbReference type="ARBA" id="ARBA00022989"/>
    </source>
</evidence>
<evidence type="ECO:0000313" key="12">
    <source>
        <dbReference type="Proteomes" id="UP000280296"/>
    </source>
</evidence>
<evidence type="ECO:0000256" key="4">
    <source>
        <dbReference type="ARBA" id="ARBA00022679"/>
    </source>
</evidence>
<keyword evidence="2" id="KW-1003">Cell membrane</keyword>
<gene>
    <name evidence="11" type="ORF">TsocGM_17550</name>
</gene>
<feature type="region of interest" description="Disordered" evidence="8">
    <location>
        <begin position="40"/>
        <end position="89"/>
    </location>
</feature>
<reference evidence="11 12" key="2">
    <citation type="submission" date="2019-01" db="EMBL/GenBank/DDBJ databases">
        <title>Tautonia sociabilis, a novel thermotolerant planctomycete of Isosphaeraceae family, isolated from a 4000 m deep subterranean habitat.</title>
        <authorList>
            <person name="Kovaleva O.L."/>
            <person name="Elcheninov A.G."/>
            <person name="Van Heerden E."/>
            <person name="Toshchakov S.V."/>
            <person name="Novikov A."/>
            <person name="Bonch-Osmolovskaya E.A."/>
            <person name="Kublanov I.V."/>
        </authorList>
    </citation>
    <scope>NUCLEOTIDE SEQUENCE [LARGE SCALE GENOMIC DNA]</scope>
    <source>
        <strain evidence="11 12">GM2012</strain>
    </source>
</reference>
<dbReference type="InterPro" id="IPR038731">
    <property type="entry name" value="RgtA/B/C-like"/>
</dbReference>
<feature type="transmembrane region" description="Helical" evidence="9">
    <location>
        <begin position="355"/>
        <end position="379"/>
    </location>
</feature>
<feature type="transmembrane region" description="Helical" evidence="9">
    <location>
        <begin position="315"/>
        <end position="335"/>
    </location>
</feature>
<evidence type="ECO:0000259" key="10">
    <source>
        <dbReference type="Pfam" id="PF13231"/>
    </source>
</evidence>
<comment type="caution">
    <text evidence="11">The sequence shown here is derived from an EMBL/GenBank/DDBJ whole genome shotgun (WGS) entry which is preliminary data.</text>
</comment>
<reference evidence="11 12" key="1">
    <citation type="submission" date="2018-12" db="EMBL/GenBank/DDBJ databases">
        <authorList>
            <person name="Toschakov S.V."/>
        </authorList>
    </citation>
    <scope>NUCLEOTIDE SEQUENCE [LARGE SCALE GENOMIC DNA]</scope>
    <source>
        <strain evidence="11 12">GM2012</strain>
    </source>
</reference>
<keyword evidence="3" id="KW-0328">Glycosyltransferase</keyword>
<evidence type="ECO:0000256" key="2">
    <source>
        <dbReference type="ARBA" id="ARBA00022475"/>
    </source>
</evidence>
<evidence type="ECO:0000256" key="1">
    <source>
        <dbReference type="ARBA" id="ARBA00004651"/>
    </source>
</evidence>
<feature type="domain" description="Glycosyltransferase RgtA/B/C/D-like" evidence="10">
    <location>
        <begin position="152"/>
        <end position="301"/>
    </location>
</feature>
<dbReference type="AlphaFoldDB" id="A0A432MGG8"/>
<evidence type="ECO:0000256" key="9">
    <source>
        <dbReference type="SAM" id="Phobius"/>
    </source>
</evidence>
<dbReference type="GO" id="GO:0005886">
    <property type="term" value="C:plasma membrane"/>
    <property type="evidence" value="ECO:0007669"/>
    <property type="project" value="UniProtKB-SubCell"/>
</dbReference>
<keyword evidence="5 9" id="KW-0812">Transmembrane</keyword>
<dbReference type="PANTHER" id="PTHR33908">
    <property type="entry name" value="MANNOSYLTRANSFERASE YKCB-RELATED"/>
    <property type="match status" value="1"/>
</dbReference>
<comment type="subcellular location">
    <subcellularLocation>
        <location evidence="1">Cell membrane</location>
        <topology evidence="1">Multi-pass membrane protein</topology>
    </subcellularLocation>
</comment>
<name>A0A432MGG8_9BACT</name>
<feature type="transmembrane region" description="Helical" evidence="9">
    <location>
        <begin position="96"/>
        <end position="113"/>
    </location>
</feature>
<evidence type="ECO:0000313" key="11">
    <source>
        <dbReference type="EMBL" id="RUL85826.1"/>
    </source>
</evidence>
<keyword evidence="7 9" id="KW-0472">Membrane</keyword>
<dbReference type="EMBL" id="RYZH01000036">
    <property type="protein sequence ID" value="RUL85826.1"/>
    <property type="molecule type" value="Genomic_DNA"/>
</dbReference>
<proteinExistence type="predicted"/>
<feature type="transmembrane region" description="Helical" evidence="9">
    <location>
        <begin position="255"/>
        <end position="278"/>
    </location>
</feature>
<protein>
    <recommendedName>
        <fullName evidence="10">Glycosyltransferase RgtA/B/C/D-like domain-containing protein</fullName>
    </recommendedName>
</protein>
<organism evidence="11 12">
    <name type="scientific">Tautonia sociabilis</name>
    <dbReference type="NCBI Taxonomy" id="2080755"/>
    <lineage>
        <taxon>Bacteria</taxon>
        <taxon>Pseudomonadati</taxon>
        <taxon>Planctomycetota</taxon>
        <taxon>Planctomycetia</taxon>
        <taxon>Isosphaerales</taxon>
        <taxon>Isosphaeraceae</taxon>
        <taxon>Tautonia</taxon>
    </lineage>
</organism>
<keyword evidence="6 9" id="KW-1133">Transmembrane helix</keyword>
<feature type="transmembrane region" description="Helical" evidence="9">
    <location>
        <begin position="284"/>
        <end position="303"/>
    </location>
</feature>